<keyword evidence="1" id="KW-0472">Membrane</keyword>
<dbReference type="PANTHER" id="PTHR36703">
    <property type="entry name" value="TRIACYLGLYCEROL LIPASE-LIKE PROTEIN"/>
    <property type="match status" value="1"/>
</dbReference>
<reference evidence="2" key="1">
    <citation type="journal article" date="2019" name="Nat. Commun.">
        <title>Genome-wide association mapping of date palm fruit traits.</title>
        <authorList>
            <person name="Hazzouri K.M."/>
            <person name="Gros-Balthazard M."/>
            <person name="Flowers J.M."/>
            <person name="Copetti D."/>
            <person name="Lemansour A."/>
            <person name="Lebrun M."/>
            <person name="Masmoudi K."/>
            <person name="Ferrand S."/>
            <person name="Dhar M.I."/>
            <person name="Fresquez Z.A."/>
            <person name="Rosas U."/>
            <person name="Zhang J."/>
            <person name="Talag J."/>
            <person name="Lee S."/>
            <person name="Kudrna D."/>
            <person name="Powell R.F."/>
            <person name="Leitch I.J."/>
            <person name="Krueger R.R."/>
            <person name="Wing R.A."/>
            <person name="Amiri K.M.A."/>
            <person name="Purugganan M.D."/>
        </authorList>
    </citation>
    <scope>NUCLEOTIDE SEQUENCE [LARGE SCALE GENOMIC DNA]</scope>
    <source>
        <strain evidence="2">cv. Khalas</strain>
    </source>
</reference>
<sequence length="115" mass="12549">MSLLLASQYPANRLSTSVDNEMLSQRLRSSGHAVLRTVSPGTWAVEGSSIFGSIALPHLRRKASNSWSAVQESYVSTKQVFESHRVVCTFGTSIASILTAWAATVWVGGWSMVYQ</sequence>
<protein>
    <submittedName>
        <fullName evidence="3">Uncharacterized protein LOC113460950</fullName>
    </submittedName>
</protein>
<dbReference type="RefSeq" id="XP_038986093.1">
    <property type="nucleotide sequence ID" value="XM_039130165.1"/>
</dbReference>
<keyword evidence="1" id="KW-0812">Transmembrane</keyword>
<reference evidence="3" key="2">
    <citation type="submission" date="2025-08" db="UniProtKB">
        <authorList>
            <consortium name="RefSeq"/>
        </authorList>
    </citation>
    <scope>IDENTIFICATION</scope>
    <source>
        <tissue evidence="3">Young leaves</tissue>
    </source>
</reference>
<proteinExistence type="predicted"/>
<evidence type="ECO:0000313" key="2">
    <source>
        <dbReference type="Proteomes" id="UP000228380"/>
    </source>
</evidence>
<keyword evidence="2" id="KW-1185">Reference proteome</keyword>
<evidence type="ECO:0000256" key="1">
    <source>
        <dbReference type="SAM" id="Phobius"/>
    </source>
</evidence>
<dbReference type="GeneID" id="113460950"/>
<dbReference type="KEGG" id="pda:113460950"/>
<evidence type="ECO:0000313" key="3">
    <source>
        <dbReference type="RefSeq" id="XP_038986093.1"/>
    </source>
</evidence>
<dbReference type="OrthoDB" id="1934526at2759"/>
<dbReference type="PANTHER" id="PTHR36703:SF1">
    <property type="entry name" value="TRIACYLGLYCEROL LIPASE-LIKE PROTEIN"/>
    <property type="match status" value="1"/>
</dbReference>
<gene>
    <name evidence="3" type="primary">LOC113460950</name>
</gene>
<feature type="transmembrane region" description="Helical" evidence="1">
    <location>
        <begin position="86"/>
        <end position="107"/>
    </location>
</feature>
<dbReference type="AlphaFoldDB" id="A0A8B9APZ4"/>
<keyword evidence="1" id="KW-1133">Transmembrane helix</keyword>
<name>A0A8B9APZ4_PHODC</name>
<dbReference type="Proteomes" id="UP000228380">
    <property type="component" value="Chromosome 1"/>
</dbReference>
<accession>A0A8B9APZ4</accession>
<organism evidence="2 3">
    <name type="scientific">Phoenix dactylifera</name>
    <name type="common">Date palm</name>
    <dbReference type="NCBI Taxonomy" id="42345"/>
    <lineage>
        <taxon>Eukaryota</taxon>
        <taxon>Viridiplantae</taxon>
        <taxon>Streptophyta</taxon>
        <taxon>Embryophyta</taxon>
        <taxon>Tracheophyta</taxon>
        <taxon>Spermatophyta</taxon>
        <taxon>Magnoliopsida</taxon>
        <taxon>Liliopsida</taxon>
        <taxon>Arecaceae</taxon>
        <taxon>Coryphoideae</taxon>
        <taxon>Phoeniceae</taxon>
        <taxon>Phoenix</taxon>
    </lineage>
</organism>